<feature type="signal peptide" evidence="1">
    <location>
        <begin position="1"/>
        <end position="31"/>
    </location>
</feature>
<dbReference type="Proteomes" id="UP000036106">
    <property type="component" value="Chromosome"/>
</dbReference>
<evidence type="ECO:0008006" key="4">
    <source>
        <dbReference type="Google" id="ProtNLM"/>
    </source>
</evidence>
<dbReference type="OrthoDB" id="2276542at2"/>
<organism evidence="2 3">
    <name type="scientific">Companilactobacillus ginsenosidimutans</name>
    <dbReference type="NCBI Taxonomy" id="1007676"/>
    <lineage>
        <taxon>Bacteria</taxon>
        <taxon>Bacillati</taxon>
        <taxon>Bacillota</taxon>
        <taxon>Bacilli</taxon>
        <taxon>Lactobacillales</taxon>
        <taxon>Lactobacillaceae</taxon>
        <taxon>Companilactobacillus</taxon>
    </lineage>
</organism>
<evidence type="ECO:0000313" key="3">
    <source>
        <dbReference type="Proteomes" id="UP000036106"/>
    </source>
</evidence>
<keyword evidence="3" id="KW-1185">Reference proteome</keyword>
<gene>
    <name evidence="2" type="ORF">ABM34_02610</name>
</gene>
<dbReference type="STRING" id="1007676.ABM34_02610"/>
<proteinExistence type="predicted"/>
<dbReference type="RefSeq" id="WP_048703042.1">
    <property type="nucleotide sequence ID" value="NZ_CP012034.1"/>
</dbReference>
<feature type="chain" id="PRO_5005208454" description="DUF4397 domain-containing protein" evidence="1">
    <location>
        <begin position="32"/>
        <end position="292"/>
    </location>
</feature>
<keyword evidence="1" id="KW-0732">Signal</keyword>
<dbReference type="PATRIC" id="fig|1007676.4.peg.541"/>
<name>A0A0H4QHQ2_9LACO</name>
<sequence length="292" mass="31967">MFKNKLLKKLVLAVGISLIAIGSISVSNSKAATVSDTSDTNQMLPMDYVNNYLDGIQTNLTIQSYDLPSETDGYWRTYDQFLSKDMTTWLGSSNLAYAYSARNNYLTKYFEYRLSPADDNFAAFASTVVPDLKANGGTANLKLQVLNIYNSGQVLKELPITVNVPAPMSELDVDYNDSTTYLSSVTPSIFQNTFALPTFSITDKDTGATYKATKISPVSNVYIDGKKTEINTLPHTLKAGTYTQSIFFTVDGMSQAQLSQLASSSKIIGNNGNAKIRYSNGQLIASRTTIVQ</sequence>
<dbReference type="EMBL" id="CP012034">
    <property type="protein sequence ID" value="AKP66551.1"/>
    <property type="molecule type" value="Genomic_DNA"/>
</dbReference>
<evidence type="ECO:0000313" key="2">
    <source>
        <dbReference type="EMBL" id="AKP66551.1"/>
    </source>
</evidence>
<dbReference type="AlphaFoldDB" id="A0A0H4QHQ2"/>
<reference evidence="3" key="1">
    <citation type="submission" date="2015-07" db="EMBL/GenBank/DDBJ databases">
        <title>Lactobacillus ginsenosidimutans/EMML 3141/ whole genome sequencing.</title>
        <authorList>
            <person name="Kim M.K."/>
            <person name="Im W.-T."/>
            <person name="Srinivasan S."/>
            <person name="Lee J.-J."/>
        </authorList>
    </citation>
    <scope>NUCLEOTIDE SEQUENCE [LARGE SCALE GENOMIC DNA]</scope>
    <source>
        <strain evidence="3">EMML 3041</strain>
    </source>
</reference>
<accession>A0A0H4QHQ2</accession>
<protein>
    <recommendedName>
        <fullName evidence="4">DUF4397 domain-containing protein</fullName>
    </recommendedName>
</protein>
<evidence type="ECO:0000256" key="1">
    <source>
        <dbReference type="SAM" id="SignalP"/>
    </source>
</evidence>
<dbReference type="KEGG" id="lgn:ABM34_02610"/>